<dbReference type="RefSeq" id="WP_028312088.1">
    <property type="nucleotide sequence ID" value="NZ_AXWS01000014.1"/>
</dbReference>
<dbReference type="InterPro" id="IPR013791">
    <property type="entry name" value="RNA3'-term_phos_cycl_insert"/>
</dbReference>
<evidence type="ECO:0000313" key="9">
    <source>
        <dbReference type="Proteomes" id="UP000675920"/>
    </source>
</evidence>
<dbReference type="Pfam" id="PF05189">
    <property type="entry name" value="RTC_insert"/>
    <property type="match status" value="1"/>
</dbReference>
<dbReference type="Proteomes" id="UP000675920">
    <property type="component" value="Unplaced"/>
</dbReference>
<dbReference type="GO" id="GO:0006396">
    <property type="term" value="P:RNA processing"/>
    <property type="evidence" value="ECO:0007669"/>
    <property type="project" value="UniProtKB-UniRule"/>
</dbReference>
<gene>
    <name evidence="5 10" type="primary">rtcA</name>
</gene>
<comment type="subcellular location">
    <subcellularLocation>
        <location evidence="5">Cytoplasm</location>
    </subcellularLocation>
</comment>
<reference evidence="10" key="1">
    <citation type="submission" date="2025-08" db="UniProtKB">
        <authorList>
            <consortium name="RefSeq"/>
        </authorList>
    </citation>
    <scope>IDENTIFICATION</scope>
</reference>
<feature type="active site" description="Tele-AMP-histidine intermediate" evidence="5">
    <location>
        <position position="319"/>
    </location>
</feature>
<keyword evidence="2 5" id="KW-0436">Ligase</keyword>
<name>A0A8B6X584_9BURK</name>
<feature type="binding site" evidence="5">
    <location>
        <begin position="289"/>
        <end position="293"/>
    </location>
    <ligand>
        <name>ATP</name>
        <dbReference type="ChEBI" id="CHEBI:30616"/>
    </ligand>
</feature>
<dbReference type="OrthoDB" id="9789235at2"/>
<dbReference type="GO" id="GO:0005737">
    <property type="term" value="C:cytoplasm"/>
    <property type="evidence" value="ECO:0007669"/>
    <property type="project" value="UniProtKB-SubCell"/>
</dbReference>
<dbReference type="InterPro" id="IPR036553">
    <property type="entry name" value="RPTC_insert"/>
</dbReference>
<sequence>MIEIDGSEGEGGGQMLRSALSLSMCTGQPVRVVNIRAKRSRPGLMRQHLACVLAARDVCDAEVTGAEPGSREVGFVPGAVRGGEYHFAIGTAGSCMLLLQTVLPPLLLAREPSRLLLAGGTHNPLAPPFPFIERAFLPLLERMGARVEAKLHRHGFFPAGGGQVEVEVWPAAAGADGRPALLPFDLTERGEPREAWGEALVAAVPRHVAERELAVLATAFGWREAQLRIPPLRANEGPGNAVVASFSCGQVCEVFAAFGEKAVTAETVARRVVNEARGWLESGAAVGPHLADQLLLPLALAVVHSGRATRFTCSSVTEHLRSNAAVIARFLPIDCRIEAQGAAQLVSLLPG</sequence>
<dbReference type="InterPro" id="IPR017770">
    <property type="entry name" value="RNA3'_term_phos_cyc_type_1"/>
</dbReference>
<dbReference type="InterPro" id="IPR013792">
    <property type="entry name" value="RNA3'P_cycl/enolpyr_Trfase_a/b"/>
</dbReference>
<keyword evidence="5" id="KW-0067">ATP-binding</keyword>
<comment type="similarity">
    <text evidence="1 5">Belongs to the RNA 3'-terminal cyclase family. Type 1 subfamily.</text>
</comment>
<keyword evidence="9" id="KW-1185">Reference proteome</keyword>
<dbReference type="SUPFAM" id="SSF55205">
    <property type="entry name" value="EPT/RTPC-like"/>
    <property type="match status" value="1"/>
</dbReference>
<evidence type="ECO:0000256" key="5">
    <source>
        <dbReference type="HAMAP-Rule" id="MF_00200"/>
    </source>
</evidence>
<evidence type="ECO:0000256" key="1">
    <source>
        <dbReference type="ARBA" id="ARBA00009206"/>
    </source>
</evidence>
<dbReference type="GO" id="GO:0003963">
    <property type="term" value="F:RNA-3'-phosphate cyclase activity"/>
    <property type="evidence" value="ECO:0007669"/>
    <property type="project" value="UniProtKB-UniRule"/>
</dbReference>
<evidence type="ECO:0000259" key="8">
    <source>
        <dbReference type="Pfam" id="PF05189"/>
    </source>
</evidence>
<protein>
    <recommendedName>
        <fullName evidence="5 6">RNA 3'-terminal phosphate cyclase</fullName>
        <shortName evidence="5">RNA cyclase</shortName>
        <shortName evidence="5">RNA-3'-phosphate cyclase</shortName>
        <ecNumber evidence="5 6">6.5.1.4</ecNumber>
    </recommendedName>
</protein>
<feature type="binding site" evidence="5">
    <location>
        <position position="100"/>
    </location>
    <ligand>
        <name>ATP</name>
        <dbReference type="ChEBI" id="CHEBI:30616"/>
    </ligand>
</feature>
<evidence type="ECO:0000256" key="2">
    <source>
        <dbReference type="ARBA" id="ARBA00022598"/>
    </source>
</evidence>
<feature type="domain" description="RNA 3'-terminal phosphate cyclase insert" evidence="8">
    <location>
        <begin position="187"/>
        <end position="280"/>
    </location>
</feature>
<dbReference type="NCBIfam" id="TIGR03399">
    <property type="entry name" value="RNA_3prim_cycl"/>
    <property type="match status" value="1"/>
</dbReference>
<dbReference type="PANTHER" id="PTHR11096">
    <property type="entry name" value="RNA 3' TERMINAL PHOSPHATE CYCLASE"/>
    <property type="match status" value="1"/>
</dbReference>
<dbReference type="AlphaFoldDB" id="A0A8B6X584"/>
<dbReference type="SUPFAM" id="SSF52913">
    <property type="entry name" value="RNA 3'-terminal phosphate cyclase, RPTC, insert domain"/>
    <property type="match status" value="1"/>
</dbReference>
<evidence type="ECO:0000313" key="10">
    <source>
        <dbReference type="RefSeq" id="WP_028312088.1"/>
    </source>
</evidence>
<dbReference type="NCBIfam" id="NF003246">
    <property type="entry name" value="PRK04204.1-2"/>
    <property type="match status" value="1"/>
</dbReference>
<evidence type="ECO:0000256" key="4">
    <source>
        <dbReference type="ARBA" id="ARBA00024481"/>
    </source>
</evidence>
<keyword evidence="5" id="KW-0963">Cytoplasm</keyword>
<dbReference type="InterPro" id="IPR037136">
    <property type="entry name" value="RNA3'_phos_cyclase_dom_sf"/>
</dbReference>
<evidence type="ECO:0000256" key="3">
    <source>
        <dbReference type="ARBA" id="ARBA00022741"/>
    </source>
</evidence>
<dbReference type="Gene3D" id="3.65.10.20">
    <property type="entry name" value="RNA 3'-terminal phosphate cyclase domain"/>
    <property type="match status" value="1"/>
</dbReference>
<proteinExistence type="inferred from homology"/>
<dbReference type="GO" id="GO:0005524">
    <property type="term" value="F:ATP binding"/>
    <property type="evidence" value="ECO:0007669"/>
    <property type="project" value="UniProtKB-KW"/>
</dbReference>
<dbReference type="EC" id="6.5.1.4" evidence="5 6"/>
<dbReference type="InterPro" id="IPR023797">
    <property type="entry name" value="RNA3'_phos_cyclase_dom"/>
</dbReference>
<dbReference type="PROSITE" id="PS01287">
    <property type="entry name" value="RTC"/>
    <property type="match status" value="1"/>
</dbReference>
<dbReference type="PIRSF" id="PIRSF005378">
    <property type="entry name" value="RNA3'_term_phos_cycl_euk"/>
    <property type="match status" value="1"/>
</dbReference>
<evidence type="ECO:0000259" key="7">
    <source>
        <dbReference type="Pfam" id="PF01137"/>
    </source>
</evidence>
<comment type="catalytic activity">
    <reaction evidence="4 5">
        <text>a 3'-end 3'-phospho-ribonucleotide-RNA + ATP = a 3'-end 2',3'-cyclophospho-ribonucleotide-RNA + AMP + diphosphate</text>
        <dbReference type="Rhea" id="RHEA:23976"/>
        <dbReference type="Rhea" id="RHEA-COMP:10463"/>
        <dbReference type="Rhea" id="RHEA-COMP:10464"/>
        <dbReference type="ChEBI" id="CHEBI:30616"/>
        <dbReference type="ChEBI" id="CHEBI:33019"/>
        <dbReference type="ChEBI" id="CHEBI:83062"/>
        <dbReference type="ChEBI" id="CHEBI:83064"/>
        <dbReference type="ChEBI" id="CHEBI:456215"/>
        <dbReference type="EC" id="6.5.1.4"/>
    </reaction>
</comment>
<dbReference type="NCBIfam" id="NF003247">
    <property type="entry name" value="PRK04204.1-3"/>
    <property type="match status" value="1"/>
</dbReference>
<evidence type="ECO:0000256" key="6">
    <source>
        <dbReference type="NCBIfam" id="TIGR03399"/>
    </source>
</evidence>
<keyword evidence="3 5" id="KW-0547">Nucleotide-binding</keyword>
<accession>A0A8B6X584</accession>
<organism evidence="9 10">
    <name type="scientific">Derxia gummosa DSM 723</name>
    <dbReference type="NCBI Taxonomy" id="1121388"/>
    <lineage>
        <taxon>Bacteria</taxon>
        <taxon>Pseudomonadati</taxon>
        <taxon>Pseudomonadota</taxon>
        <taxon>Betaproteobacteria</taxon>
        <taxon>Burkholderiales</taxon>
        <taxon>Alcaligenaceae</taxon>
        <taxon>Derxia</taxon>
    </lineage>
</organism>
<comment type="function">
    <text evidence="5">Catalyzes the conversion of 3'-phosphate to a 2',3'-cyclic phosphodiester at the end of RNA. The mechanism of action of the enzyme occurs in 3 steps: (A) adenylation of the enzyme by ATP; (B) transfer of adenylate to an RNA-N3'P to produce RNA-N3'PP5'A; (C) and attack of the adjacent 2'-hydroxyl on the 3'-phosphorus in the diester linkage to produce the cyclic end product. The biological role of this enzyme is unknown but it is likely to function in some aspects of cellular RNA processing.</text>
</comment>
<feature type="domain" description="RNA 3'-terminal phosphate cyclase" evidence="7">
    <location>
        <begin position="9"/>
        <end position="336"/>
    </location>
</feature>
<dbReference type="HAMAP" id="MF_00200">
    <property type="entry name" value="RTC"/>
    <property type="match status" value="1"/>
</dbReference>
<dbReference type="Gene3D" id="3.30.360.20">
    <property type="entry name" value="RNA 3'-terminal phosphate cyclase, insert domain"/>
    <property type="match status" value="1"/>
</dbReference>
<dbReference type="PANTHER" id="PTHR11096:SF0">
    <property type="entry name" value="RNA 3'-TERMINAL PHOSPHATE CYCLASE"/>
    <property type="match status" value="1"/>
</dbReference>
<dbReference type="Pfam" id="PF01137">
    <property type="entry name" value="RTC"/>
    <property type="match status" value="1"/>
</dbReference>
<dbReference type="InterPro" id="IPR020719">
    <property type="entry name" value="RNA3'_term_phos_cycl-like_CS"/>
</dbReference>
<dbReference type="InterPro" id="IPR000228">
    <property type="entry name" value="RNA3'_term_phos_cyc"/>
</dbReference>